<organism evidence="1 2">
    <name type="scientific">Entomophthora muscae</name>
    <dbReference type="NCBI Taxonomy" id="34485"/>
    <lineage>
        <taxon>Eukaryota</taxon>
        <taxon>Fungi</taxon>
        <taxon>Fungi incertae sedis</taxon>
        <taxon>Zoopagomycota</taxon>
        <taxon>Entomophthoromycotina</taxon>
        <taxon>Entomophthoromycetes</taxon>
        <taxon>Entomophthorales</taxon>
        <taxon>Entomophthoraceae</taxon>
        <taxon>Entomophthora</taxon>
    </lineage>
</organism>
<keyword evidence="2" id="KW-1185">Reference proteome</keyword>
<evidence type="ECO:0000313" key="1">
    <source>
        <dbReference type="EMBL" id="KAJ9062005.1"/>
    </source>
</evidence>
<evidence type="ECO:0000313" key="2">
    <source>
        <dbReference type="Proteomes" id="UP001165960"/>
    </source>
</evidence>
<reference evidence="1" key="1">
    <citation type="submission" date="2022-04" db="EMBL/GenBank/DDBJ databases">
        <title>Genome of the entomopathogenic fungus Entomophthora muscae.</title>
        <authorList>
            <person name="Elya C."/>
            <person name="Lovett B.R."/>
            <person name="Lee E."/>
            <person name="Macias A.M."/>
            <person name="Hajek A.E."/>
            <person name="De Bivort B.L."/>
            <person name="Kasson M.T."/>
            <person name="De Fine Licht H.H."/>
            <person name="Stajich J.E."/>
        </authorList>
    </citation>
    <scope>NUCLEOTIDE SEQUENCE</scope>
    <source>
        <strain evidence="1">Berkeley</strain>
    </source>
</reference>
<dbReference type="Proteomes" id="UP001165960">
    <property type="component" value="Unassembled WGS sequence"/>
</dbReference>
<gene>
    <name evidence="1" type="ORF">DSO57_1015243</name>
</gene>
<proteinExistence type="predicted"/>
<comment type="caution">
    <text evidence="1">The sequence shown here is derived from an EMBL/GenBank/DDBJ whole genome shotgun (WGS) entry which is preliminary data.</text>
</comment>
<name>A0ACC2SI42_9FUNG</name>
<accession>A0ACC2SI42</accession>
<protein>
    <submittedName>
        <fullName evidence="1">Uncharacterized protein</fullName>
    </submittedName>
</protein>
<sequence length="141" mass="15846">MFKLILLVAGVVSSQKTCPPVKASCFFTWGTFAPNSPSTYPCWKKEQDWKCKGYLDEKRKVCEKDYVDVFTCNYPVKTPECPAKGDYCVSGDIAHRATDSDAPNCWFQREGGHWECHSAATCDAKKGLIDIKTCFNPSKQN</sequence>
<dbReference type="EMBL" id="QTSX02005030">
    <property type="protein sequence ID" value="KAJ9062005.1"/>
    <property type="molecule type" value="Genomic_DNA"/>
</dbReference>